<keyword evidence="2" id="KW-0479">Metal-binding</keyword>
<evidence type="ECO:0000256" key="5">
    <source>
        <dbReference type="ARBA" id="ARBA00023242"/>
    </source>
</evidence>
<evidence type="ECO:0000256" key="1">
    <source>
        <dbReference type="ARBA" id="ARBA00004123"/>
    </source>
</evidence>
<gene>
    <name evidence="9" type="primary">LOC101241727</name>
</gene>
<dbReference type="Gene3D" id="3.30.40.10">
    <property type="entry name" value="Zinc/RING finger domain, C3HC4 (zinc finger)"/>
    <property type="match status" value="1"/>
</dbReference>
<dbReference type="RefSeq" id="XP_065649377.1">
    <property type="nucleotide sequence ID" value="XM_065793305.1"/>
</dbReference>
<dbReference type="SMART" id="SM00184">
    <property type="entry name" value="RING"/>
    <property type="match status" value="1"/>
</dbReference>
<sequence length="281" mass="32979">MSFNVVNLLFSKVINIFVTITQNMEEKNSLKVSIKLRDLNPYLVCMLCAGYFVDATTIIECLHTFCKSCIVRHLQSSKRCPTCNIQIHETEPMSKLMLDRTMQDIIQKLIPWVFIDESRRAQDFECKLNKQVVTDLPKNDFQKLELVEPKNSYLSDEQINLCLCLKSCSDFFAEMKLEVNLTIEIQHKYVRCSVRSYIHHIRHLLSKLYDVSLKDYKIQISCNGKILSDLNNLKLIYFVHWKCKSQPMVLTYTIEEKDENIVADIVERLLQYVKLYVIDSK</sequence>
<dbReference type="InterPro" id="IPR017907">
    <property type="entry name" value="Znf_RING_CS"/>
</dbReference>
<dbReference type="PANTHER" id="PTHR10825:SF29">
    <property type="entry name" value="POLYCOMB GROUP RING FINGER PROTEIN 1"/>
    <property type="match status" value="1"/>
</dbReference>
<dbReference type="Pfam" id="PF16207">
    <property type="entry name" value="RAWUL"/>
    <property type="match status" value="1"/>
</dbReference>
<keyword evidence="3 6" id="KW-0863">Zinc-finger</keyword>
<proteinExistence type="predicted"/>
<comment type="subcellular location">
    <subcellularLocation>
        <location evidence="1">Nucleus</location>
    </subcellularLocation>
</comment>
<evidence type="ECO:0000256" key="2">
    <source>
        <dbReference type="ARBA" id="ARBA00022723"/>
    </source>
</evidence>
<dbReference type="Gene3D" id="3.10.20.90">
    <property type="entry name" value="Phosphatidylinositol 3-kinase Catalytic Subunit, Chain A, domain 1"/>
    <property type="match status" value="1"/>
</dbReference>
<dbReference type="PANTHER" id="PTHR10825">
    <property type="entry name" value="RING FINGER DOMAIN-CONTAINING, POLYCOMB GROUP COMPONENT"/>
    <property type="match status" value="1"/>
</dbReference>
<accession>A0ABM4BJZ7</accession>
<feature type="domain" description="RING-type" evidence="7">
    <location>
        <begin position="45"/>
        <end position="84"/>
    </location>
</feature>
<evidence type="ECO:0000313" key="8">
    <source>
        <dbReference type="Proteomes" id="UP001652625"/>
    </source>
</evidence>
<dbReference type="InterPro" id="IPR013083">
    <property type="entry name" value="Znf_RING/FYVE/PHD"/>
</dbReference>
<dbReference type="PROSITE" id="PS50089">
    <property type="entry name" value="ZF_RING_2"/>
    <property type="match status" value="1"/>
</dbReference>
<evidence type="ECO:0000256" key="4">
    <source>
        <dbReference type="ARBA" id="ARBA00022833"/>
    </source>
</evidence>
<dbReference type="Proteomes" id="UP001652625">
    <property type="component" value="Chromosome 03"/>
</dbReference>
<dbReference type="Pfam" id="PF13923">
    <property type="entry name" value="zf-C3HC4_2"/>
    <property type="match status" value="1"/>
</dbReference>
<dbReference type="PROSITE" id="PS00518">
    <property type="entry name" value="ZF_RING_1"/>
    <property type="match status" value="1"/>
</dbReference>
<name>A0ABM4BJZ7_HYDVU</name>
<dbReference type="InterPro" id="IPR032443">
    <property type="entry name" value="RAWUL"/>
</dbReference>
<keyword evidence="5" id="KW-0539">Nucleus</keyword>
<dbReference type="GeneID" id="101241727"/>
<organism evidence="8 9">
    <name type="scientific">Hydra vulgaris</name>
    <name type="common">Hydra</name>
    <name type="synonym">Hydra attenuata</name>
    <dbReference type="NCBI Taxonomy" id="6087"/>
    <lineage>
        <taxon>Eukaryota</taxon>
        <taxon>Metazoa</taxon>
        <taxon>Cnidaria</taxon>
        <taxon>Hydrozoa</taxon>
        <taxon>Hydroidolina</taxon>
        <taxon>Anthoathecata</taxon>
        <taxon>Aplanulata</taxon>
        <taxon>Hydridae</taxon>
        <taxon>Hydra</taxon>
    </lineage>
</organism>
<evidence type="ECO:0000313" key="9">
    <source>
        <dbReference type="RefSeq" id="XP_065649377.1"/>
    </source>
</evidence>
<keyword evidence="4" id="KW-0862">Zinc</keyword>
<evidence type="ECO:0000256" key="6">
    <source>
        <dbReference type="PROSITE-ProRule" id="PRU00175"/>
    </source>
</evidence>
<keyword evidence="8" id="KW-1185">Reference proteome</keyword>
<dbReference type="InterPro" id="IPR001841">
    <property type="entry name" value="Znf_RING"/>
</dbReference>
<evidence type="ECO:0000259" key="7">
    <source>
        <dbReference type="PROSITE" id="PS50089"/>
    </source>
</evidence>
<evidence type="ECO:0000256" key="3">
    <source>
        <dbReference type="ARBA" id="ARBA00022771"/>
    </source>
</evidence>
<dbReference type="SUPFAM" id="SSF57850">
    <property type="entry name" value="RING/U-box"/>
    <property type="match status" value="1"/>
</dbReference>
<reference evidence="9" key="1">
    <citation type="submission" date="2025-08" db="UniProtKB">
        <authorList>
            <consortium name="RefSeq"/>
        </authorList>
    </citation>
    <scope>IDENTIFICATION</scope>
</reference>
<protein>
    <submittedName>
        <fullName evidence="9">Polycomb group RING finger protein 1 isoform X2</fullName>
    </submittedName>
</protein>